<dbReference type="Proteomes" id="UP000070498">
    <property type="component" value="Unassembled WGS sequence"/>
</dbReference>
<name>A0A135P6Z6_9HYPH</name>
<keyword evidence="7 9" id="KW-0464">Manganese</keyword>
<dbReference type="GO" id="GO:0030145">
    <property type="term" value="F:manganese ion binding"/>
    <property type="evidence" value="ECO:0007669"/>
    <property type="project" value="TreeGrafter"/>
</dbReference>
<evidence type="ECO:0000256" key="3">
    <source>
        <dbReference type="ARBA" id="ARBA00004892"/>
    </source>
</evidence>
<dbReference type="AlphaFoldDB" id="A0A135P6Z6"/>
<dbReference type="HAMAP" id="MF_00106">
    <property type="entry name" value="UxuA"/>
    <property type="match status" value="1"/>
</dbReference>
<dbReference type="PANTHER" id="PTHR30387:SF2">
    <property type="entry name" value="MANNONATE DEHYDRATASE"/>
    <property type="match status" value="1"/>
</dbReference>
<keyword evidence="8 9" id="KW-0456">Lyase</keyword>
<dbReference type="SUPFAM" id="SSF51658">
    <property type="entry name" value="Xylose isomerase-like"/>
    <property type="match status" value="1"/>
</dbReference>
<dbReference type="Gene3D" id="3.20.20.150">
    <property type="entry name" value="Divalent-metal-dependent TIM barrel enzymes"/>
    <property type="match status" value="1"/>
</dbReference>
<evidence type="ECO:0000256" key="7">
    <source>
        <dbReference type="ARBA" id="ARBA00023211"/>
    </source>
</evidence>
<gene>
    <name evidence="9" type="primary">uxuA</name>
    <name evidence="10" type="ORF">ATO67_20880</name>
</gene>
<dbReference type="PIRSF" id="PIRSF016049">
    <property type="entry name" value="Man_dehyd"/>
    <property type="match status" value="1"/>
</dbReference>
<evidence type="ECO:0000313" key="11">
    <source>
        <dbReference type="Proteomes" id="UP000070498"/>
    </source>
</evidence>
<organism evidence="10 11">
    <name type="scientific">Agrobacterium bohemicum</name>
    <dbReference type="NCBI Taxonomy" id="2052828"/>
    <lineage>
        <taxon>Bacteria</taxon>
        <taxon>Pseudomonadati</taxon>
        <taxon>Pseudomonadota</taxon>
        <taxon>Alphaproteobacteria</taxon>
        <taxon>Hyphomicrobiales</taxon>
        <taxon>Rhizobiaceae</taxon>
        <taxon>Rhizobium/Agrobacterium group</taxon>
        <taxon>Agrobacterium</taxon>
    </lineage>
</organism>
<dbReference type="GO" id="GO:0008927">
    <property type="term" value="F:mannonate dehydratase activity"/>
    <property type="evidence" value="ECO:0007669"/>
    <property type="project" value="UniProtKB-UniRule"/>
</dbReference>
<dbReference type="STRING" id="2052828.ATO67_20880"/>
<dbReference type="UniPathway" id="UPA00246"/>
<evidence type="ECO:0000256" key="6">
    <source>
        <dbReference type="ARBA" id="ARBA00023004"/>
    </source>
</evidence>
<dbReference type="NCBIfam" id="NF003027">
    <property type="entry name" value="PRK03906.1"/>
    <property type="match status" value="1"/>
</dbReference>
<evidence type="ECO:0000256" key="8">
    <source>
        <dbReference type="ARBA" id="ARBA00023239"/>
    </source>
</evidence>
<comment type="pathway">
    <text evidence="3 9">Carbohydrate metabolism; pentose and glucuronate interconversion.</text>
</comment>
<evidence type="ECO:0000256" key="4">
    <source>
        <dbReference type="ARBA" id="ARBA00007389"/>
    </source>
</evidence>
<dbReference type="EMBL" id="LNUW01000008">
    <property type="protein sequence ID" value="KXG87205.1"/>
    <property type="molecule type" value="Genomic_DNA"/>
</dbReference>
<keyword evidence="6 9" id="KW-0408">Iron</keyword>
<proteinExistence type="inferred from homology"/>
<dbReference type="Pfam" id="PF03786">
    <property type="entry name" value="UxuA"/>
    <property type="match status" value="1"/>
</dbReference>
<comment type="catalytic activity">
    <reaction evidence="1 9">
        <text>D-mannonate = 2-dehydro-3-deoxy-D-gluconate + H2O</text>
        <dbReference type="Rhea" id="RHEA:20097"/>
        <dbReference type="ChEBI" id="CHEBI:15377"/>
        <dbReference type="ChEBI" id="CHEBI:17767"/>
        <dbReference type="ChEBI" id="CHEBI:57990"/>
        <dbReference type="EC" id="4.2.1.8"/>
    </reaction>
</comment>
<evidence type="ECO:0000256" key="1">
    <source>
        <dbReference type="ARBA" id="ARBA00001794"/>
    </source>
</evidence>
<evidence type="ECO:0000256" key="5">
    <source>
        <dbReference type="ARBA" id="ARBA00012927"/>
    </source>
</evidence>
<dbReference type="PANTHER" id="PTHR30387">
    <property type="entry name" value="MANNONATE DEHYDRATASE"/>
    <property type="match status" value="1"/>
</dbReference>
<evidence type="ECO:0000256" key="9">
    <source>
        <dbReference type="HAMAP-Rule" id="MF_00106"/>
    </source>
</evidence>
<dbReference type="InterPro" id="IPR036237">
    <property type="entry name" value="Xyl_isomerase-like_sf"/>
</dbReference>
<reference evidence="10 11" key="1">
    <citation type="submission" date="2015-11" db="EMBL/GenBank/DDBJ databases">
        <title>Draft genome sequence of Agrobacterium sp. R89-1.</title>
        <authorList>
            <person name="Zahradnik J."/>
            <person name="Kyslikova E."/>
            <person name="Palyzova A."/>
            <person name="Kyslik P."/>
        </authorList>
    </citation>
    <scope>NUCLEOTIDE SEQUENCE [LARGE SCALE GENOMIC DNA]</scope>
    <source>
        <strain evidence="10 11">R89-1</strain>
    </source>
</reference>
<evidence type="ECO:0000256" key="2">
    <source>
        <dbReference type="ARBA" id="ARBA00002713"/>
    </source>
</evidence>
<comment type="similarity">
    <text evidence="4 9">Belongs to the mannonate dehydratase family.</text>
</comment>
<evidence type="ECO:0000313" key="10">
    <source>
        <dbReference type="EMBL" id="KXG87205.1"/>
    </source>
</evidence>
<sequence length="411" mass="45812">MRHIWRWFGPIDKVSVRDAAQAGAQGIVSALHHVPTGTAWSLDEILKRQDEVRAGGLEWELVESIPISEAIKTMTGDWKSHIEAWKVTLRRLARAKISTVCYNFMPVLDWTRTDLRWETRNGARAMRFDLVDFVAFDINVLLRTGATEDYPDQLVEDARRRFAMMSPGKIAALSTNIGAGLPGSSDGYSVEQLRDALSHYDSIGADKLRDNLIAFLSEVVPVAEELDMRLCAHGDDPPWPLLGLPRILSTEADYVKILDAVDRNANGVTFCTGSLGARPDNDLPAMVQRLAPRIHFAHLRNVSREAQGFPCSFFEDHHLDGDTDMVAVVAALIDEERRRKSTGRNDHEIFMRPDHGQEILDDLTRGAQPGYPAIGRLKGLAELRGIEHTLSHPASSATGLRPVAAERELFR</sequence>
<dbReference type="NCBIfam" id="TIGR00695">
    <property type="entry name" value="uxuA"/>
    <property type="match status" value="1"/>
</dbReference>
<protein>
    <recommendedName>
        <fullName evidence="5 9">Mannonate dehydratase</fullName>
        <ecNumber evidence="5 9">4.2.1.8</ecNumber>
    </recommendedName>
    <alternativeName>
        <fullName evidence="9">D-mannonate hydro-lyase</fullName>
    </alternativeName>
</protein>
<dbReference type="EC" id="4.2.1.8" evidence="5 9"/>
<dbReference type="RefSeq" id="WP_067653572.1">
    <property type="nucleotide sequence ID" value="NZ_KQ961037.1"/>
</dbReference>
<accession>A0A135P6Z6</accession>
<keyword evidence="11" id="KW-1185">Reference proteome</keyword>
<comment type="cofactor">
    <cofactor evidence="9">
        <name>Fe(2+)</name>
        <dbReference type="ChEBI" id="CHEBI:29033"/>
    </cofactor>
    <cofactor evidence="9">
        <name>Mn(2+)</name>
        <dbReference type="ChEBI" id="CHEBI:29035"/>
    </cofactor>
</comment>
<dbReference type="GO" id="GO:0042840">
    <property type="term" value="P:D-glucuronate catabolic process"/>
    <property type="evidence" value="ECO:0007669"/>
    <property type="project" value="TreeGrafter"/>
</dbReference>
<dbReference type="GO" id="GO:0008198">
    <property type="term" value="F:ferrous iron binding"/>
    <property type="evidence" value="ECO:0007669"/>
    <property type="project" value="TreeGrafter"/>
</dbReference>
<comment type="function">
    <text evidence="2 9">Catalyzes the dehydration of D-mannonate.</text>
</comment>
<dbReference type="InterPro" id="IPR004628">
    <property type="entry name" value="Man_deHydtase"/>
</dbReference>
<comment type="caution">
    <text evidence="10">The sequence shown here is derived from an EMBL/GenBank/DDBJ whole genome shotgun (WGS) entry which is preliminary data.</text>
</comment>